<accession>A0A1V6PWM5</accession>
<organism evidence="5 6">
    <name type="scientific">Penicillium antarcticum</name>
    <dbReference type="NCBI Taxonomy" id="416450"/>
    <lineage>
        <taxon>Eukaryota</taxon>
        <taxon>Fungi</taxon>
        <taxon>Dikarya</taxon>
        <taxon>Ascomycota</taxon>
        <taxon>Pezizomycotina</taxon>
        <taxon>Eurotiomycetes</taxon>
        <taxon>Eurotiomycetidae</taxon>
        <taxon>Eurotiales</taxon>
        <taxon>Aspergillaceae</taxon>
        <taxon>Penicillium</taxon>
    </lineage>
</organism>
<dbReference type="AlphaFoldDB" id="A0A1V6PWM5"/>
<dbReference type="InterPro" id="IPR036770">
    <property type="entry name" value="Ankyrin_rpt-contain_sf"/>
</dbReference>
<dbReference type="STRING" id="416450.A0A1V6PWM5"/>
<dbReference type="PANTHER" id="PTHR24198:SF165">
    <property type="entry name" value="ANKYRIN REPEAT-CONTAINING PROTEIN-RELATED"/>
    <property type="match status" value="1"/>
</dbReference>
<dbReference type="PANTHER" id="PTHR24198">
    <property type="entry name" value="ANKYRIN REPEAT AND PROTEIN KINASE DOMAIN-CONTAINING PROTEIN"/>
    <property type="match status" value="1"/>
</dbReference>
<feature type="repeat" description="ANK" evidence="3">
    <location>
        <begin position="290"/>
        <end position="320"/>
    </location>
</feature>
<reference evidence="6" key="1">
    <citation type="journal article" date="2017" name="Nat. Microbiol.">
        <title>Global analysis of biosynthetic gene clusters reveals vast potential of secondary metabolite production in Penicillium species.</title>
        <authorList>
            <person name="Nielsen J.C."/>
            <person name="Grijseels S."/>
            <person name="Prigent S."/>
            <person name="Ji B."/>
            <person name="Dainat J."/>
            <person name="Nielsen K.F."/>
            <person name="Frisvad J.C."/>
            <person name="Workman M."/>
            <person name="Nielsen J."/>
        </authorList>
    </citation>
    <scope>NUCLEOTIDE SEQUENCE [LARGE SCALE GENOMIC DNA]</scope>
    <source>
        <strain evidence="6">IBT 31811</strain>
    </source>
</reference>
<evidence type="ECO:0000256" key="2">
    <source>
        <dbReference type="ARBA" id="ARBA00023043"/>
    </source>
</evidence>
<evidence type="ECO:0000313" key="5">
    <source>
        <dbReference type="EMBL" id="OQD81420.1"/>
    </source>
</evidence>
<dbReference type="Proteomes" id="UP000191672">
    <property type="component" value="Unassembled WGS sequence"/>
</dbReference>
<evidence type="ECO:0000313" key="6">
    <source>
        <dbReference type="Proteomes" id="UP000191672"/>
    </source>
</evidence>
<feature type="compositionally biased region" description="Basic and acidic residues" evidence="4">
    <location>
        <begin position="9"/>
        <end position="19"/>
    </location>
</feature>
<protein>
    <submittedName>
        <fullName evidence="5">Uncharacterized protein</fullName>
    </submittedName>
</protein>
<dbReference type="SUPFAM" id="SSF57959">
    <property type="entry name" value="Leucine zipper domain"/>
    <property type="match status" value="1"/>
</dbReference>
<evidence type="ECO:0000256" key="4">
    <source>
        <dbReference type="SAM" id="MobiDB-lite"/>
    </source>
</evidence>
<evidence type="ECO:0000256" key="3">
    <source>
        <dbReference type="PROSITE-ProRule" id="PRU00023"/>
    </source>
</evidence>
<dbReference type="Pfam" id="PF12796">
    <property type="entry name" value="Ank_2"/>
    <property type="match status" value="1"/>
</dbReference>
<dbReference type="EMBL" id="MDYN01000027">
    <property type="protein sequence ID" value="OQD81420.1"/>
    <property type="molecule type" value="Genomic_DNA"/>
</dbReference>
<proteinExistence type="predicted"/>
<dbReference type="GO" id="GO:0005737">
    <property type="term" value="C:cytoplasm"/>
    <property type="evidence" value="ECO:0007669"/>
    <property type="project" value="TreeGrafter"/>
</dbReference>
<feature type="region of interest" description="Disordered" evidence="4">
    <location>
        <begin position="1"/>
        <end position="21"/>
    </location>
</feature>
<dbReference type="Gene3D" id="1.25.40.20">
    <property type="entry name" value="Ankyrin repeat-containing domain"/>
    <property type="match status" value="1"/>
</dbReference>
<evidence type="ECO:0000256" key="1">
    <source>
        <dbReference type="ARBA" id="ARBA00022737"/>
    </source>
</evidence>
<dbReference type="InterPro" id="IPR002110">
    <property type="entry name" value="Ankyrin_rpt"/>
</dbReference>
<keyword evidence="6" id="KW-1185">Reference proteome</keyword>
<dbReference type="CDD" id="cd14688">
    <property type="entry name" value="bZIP_YAP"/>
    <property type="match status" value="1"/>
</dbReference>
<dbReference type="SUPFAM" id="SSF48403">
    <property type="entry name" value="Ankyrin repeat"/>
    <property type="match status" value="1"/>
</dbReference>
<sequence>MLAQQMSSTEKRRIQNREAQRRHRISLKARLAELEAAQAFLQRQGYSLPTQIAAHPGIPASQPSLSPQINASLAPDWMDGHGSLLPCELTVSPGTVTPAGSVESVDPCENASWMRTPIQESRYAPVAANYSLGSASPGWSGASADVSEGPESTLPPNRELYASSPIYLGVPAYQQELKVPKPPSAPLNAQVANFVRPTVSLSDQCTSQNISRPKQGRRGPSPLHIAVLNLSIASVQVLCQHGANVHALDEHGRTPLHLCAGFPVQHGALASEMVSLLVSYGASVDARDENGETSMQRAARVDNYMTISTLAALGADVNFQ</sequence>
<dbReference type="PROSITE" id="PS50297">
    <property type="entry name" value="ANK_REP_REGION"/>
    <property type="match status" value="3"/>
</dbReference>
<feature type="repeat" description="ANK" evidence="3">
    <location>
        <begin position="251"/>
        <end position="289"/>
    </location>
</feature>
<comment type="caution">
    <text evidence="5">The sequence shown here is derived from an EMBL/GenBank/DDBJ whole genome shotgun (WGS) entry which is preliminary data.</text>
</comment>
<dbReference type="InterPro" id="IPR046347">
    <property type="entry name" value="bZIP_sf"/>
</dbReference>
<dbReference type="PROSITE" id="PS50088">
    <property type="entry name" value="ANK_REPEAT"/>
    <property type="match status" value="3"/>
</dbReference>
<keyword evidence="2 3" id="KW-0040">ANK repeat</keyword>
<keyword evidence="1" id="KW-0677">Repeat</keyword>
<dbReference type="SMART" id="SM00248">
    <property type="entry name" value="ANK"/>
    <property type="match status" value="3"/>
</dbReference>
<dbReference type="GO" id="GO:0003700">
    <property type="term" value="F:DNA-binding transcription factor activity"/>
    <property type="evidence" value="ECO:0007669"/>
    <property type="project" value="InterPro"/>
</dbReference>
<feature type="repeat" description="ANK" evidence="3">
    <location>
        <begin position="218"/>
        <end position="250"/>
    </location>
</feature>
<gene>
    <name evidence="5" type="ORF">PENANT_c027G00112</name>
</gene>
<name>A0A1V6PWM5_9EURO</name>